<protein>
    <submittedName>
        <fullName evidence="1">Uncharacterized protein</fullName>
    </submittedName>
</protein>
<dbReference type="EMBL" id="LSRS01000005">
    <property type="protein sequence ID" value="KAF1084729.1"/>
    <property type="molecule type" value="Genomic_DNA"/>
</dbReference>
<reference evidence="1" key="1">
    <citation type="submission" date="2016-02" db="EMBL/GenBank/DDBJ databases">
        <title>Draft Genome Sequence of Sporotomaculum syntrophicum Strain FB, a Syntrophic Benzoate Degrader.</title>
        <authorList>
            <person name="Nobu M.K."/>
            <person name="Narihiro T."/>
            <person name="Qiu Y.-L."/>
            <person name="Ohashi A."/>
            <person name="Liu W.-T."/>
            <person name="Yuji S."/>
        </authorList>
    </citation>
    <scope>NUCLEOTIDE SEQUENCE</scope>
    <source>
        <strain evidence="1">FB</strain>
    </source>
</reference>
<evidence type="ECO:0000313" key="2">
    <source>
        <dbReference type="Proteomes" id="UP000798488"/>
    </source>
</evidence>
<keyword evidence="2" id="KW-1185">Reference proteome</keyword>
<dbReference type="Proteomes" id="UP000798488">
    <property type="component" value="Unassembled WGS sequence"/>
</dbReference>
<gene>
    <name evidence="1" type="ORF">SPSYN_02515</name>
</gene>
<dbReference type="AlphaFoldDB" id="A0A9D2WNV6"/>
<sequence length="36" mass="4063">MPVSDESVKIEFTAQARAYILERGDSVTVEIETTYI</sequence>
<evidence type="ECO:0000313" key="1">
    <source>
        <dbReference type="EMBL" id="KAF1084729.1"/>
    </source>
</evidence>
<organism evidence="1 2">
    <name type="scientific">Sporotomaculum syntrophicum</name>
    <dbReference type="NCBI Taxonomy" id="182264"/>
    <lineage>
        <taxon>Bacteria</taxon>
        <taxon>Bacillati</taxon>
        <taxon>Bacillota</taxon>
        <taxon>Clostridia</taxon>
        <taxon>Eubacteriales</taxon>
        <taxon>Desulfallaceae</taxon>
        <taxon>Sporotomaculum</taxon>
    </lineage>
</organism>
<proteinExistence type="predicted"/>
<name>A0A9D2WNV6_9FIRM</name>
<accession>A0A9D2WNV6</accession>
<comment type="caution">
    <text evidence="1">The sequence shown here is derived from an EMBL/GenBank/DDBJ whole genome shotgun (WGS) entry which is preliminary data.</text>
</comment>